<keyword evidence="4 5" id="KW-0472">Membrane</keyword>
<protein>
    <recommendedName>
        <fullName evidence="6">G-protein coupled receptors family 1 profile domain-containing protein</fullName>
    </recommendedName>
</protein>
<dbReference type="SUPFAM" id="SSF81321">
    <property type="entry name" value="Family A G protein-coupled receptor-like"/>
    <property type="match status" value="1"/>
</dbReference>
<dbReference type="InterPro" id="IPR000276">
    <property type="entry name" value="GPCR_Rhodpsn"/>
</dbReference>
<feature type="transmembrane region" description="Helical" evidence="5">
    <location>
        <begin position="76"/>
        <end position="98"/>
    </location>
</feature>
<comment type="subcellular location">
    <subcellularLocation>
        <location evidence="1">Membrane</location>
    </subcellularLocation>
</comment>
<dbReference type="Pfam" id="PF00001">
    <property type="entry name" value="7tm_1"/>
    <property type="match status" value="1"/>
</dbReference>
<dbReference type="CDD" id="cd00637">
    <property type="entry name" value="7tm_classA_rhodopsin-like"/>
    <property type="match status" value="1"/>
</dbReference>
<dbReference type="AlphaFoldDB" id="A0A8W8P6Z0"/>
<dbReference type="PANTHER" id="PTHR46641">
    <property type="entry name" value="FMRFAMIDE RECEPTOR-RELATED"/>
    <property type="match status" value="1"/>
</dbReference>
<evidence type="ECO:0000259" key="6">
    <source>
        <dbReference type="PROSITE" id="PS50262"/>
    </source>
</evidence>
<dbReference type="GO" id="GO:0016020">
    <property type="term" value="C:membrane"/>
    <property type="evidence" value="ECO:0007669"/>
    <property type="project" value="UniProtKB-SubCell"/>
</dbReference>
<feature type="transmembrane region" description="Helical" evidence="5">
    <location>
        <begin position="31"/>
        <end position="55"/>
    </location>
</feature>
<feature type="domain" description="G-protein coupled receptors family 1 profile" evidence="6">
    <location>
        <begin position="43"/>
        <end position="187"/>
    </location>
</feature>
<keyword evidence="2 5" id="KW-0812">Transmembrane</keyword>
<evidence type="ECO:0000256" key="4">
    <source>
        <dbReference type="ARBA" id="ARBA00023136"/>
    </source>
</evidence>
<dbReference type="Proteomes" id="UP000005408">
    <property type="component" value="Unassembled WGS sequence"/>
</dbReference>
<keyword evidence="8" id="KW-1185">Reference proteome</keyword>
<evidence type="ECO:0000313" key="7">
    <source>
        <dbReference type="EnsemblMetazoa" id="G9716.1:cds"/>
    </source>
</evidence>
<proteinExistence type="predicted"/>
<feature type="transmembrane region" description="Helical" evidence="5">
    <location>
        <begin position="131"/>
        <end position="154"/>
    </location>
</feature>
<dbReference type="InterPro" id="IPR052954">
    <property type="entry name" value="GPCR-Ligand_Int"/>
</dbReference>
<keyword evidence="3 5" id="KW-1133">Transmembrane helix</keyword>
<evidence type="ECO:0000256" key="2">
    <source>
        <dbReference type="ARBA" id="ARBA00022692"/>
    </source>
</evidence>
<dbReference type="GO" id="GO:0004930">
    <property type="term" value="F:G protein-coupled receptor activity"/>
    <property type="evidence" value="ECO:0007669"/>
    <property type="project" value="InterPro"/>
</dbReference>
<sequence length="237" mass="27002">MNASDSHIFEDVDESGAVKNVQRLHKIVSCVFGLFFGTIGIPVFTYASNWMLAAVTTDRFFKLYKPFIQQGRNSKYATYIGVSCLYLVCSLMAIPIFFKFQLNPEQLSVNGQSKLSTTPFSKSSGYFMWEIWVHCWFLMALPLSVTVTVSFLILRQIKNSEQNHGGKKNMNMQITRMILKTVTFFVIRIAVQCIGQCLLLAFVSDKRISHELVWVTKVGSQIGFENLIMLHVTLLQQ</sequence>
<evidence type="ECO:0000256" key="3">
    <source>
        <dbReference type="ARBA" id="ARBA00022989"/>
    </source>
</evidence>
<name>A0A8W8P6Z0_MAGGI</name>
<dbReference type="Gene3D" id="1.20.1070.10">
    <property type="entry name" value="Rhodopsin 7-helix transmembrane proteins"/>
    <property type="match status" value="1"/>
</dbReference>
<dbReference type="PROSITE" id="PS00237">
    <property type="entry name" value="G_PROTEIN_RECEP_F1_1"/>
    <property type="match status" value="1"/>
</dbReference>
<dbReference type="PROSITE" id="PS50262">
    <property type="entry name" value="G_PROTEIN_RECEP_F1_2"/>
    <property type="match status" value="1"/>
</dbReference>
<feature type="transmembrane region" description="Helical" evidence="5">
    <location>
        <begin position="177"/>
        <end position="203"/>
    </location>
</feature>
<organism evidence="7 8">
    <name type="scientific">Magallana gigas</name>
    <name type="common">Pacific oyster</name>
    <name type="synonym">Crassostrea gigas</name>
    <dbReference type="NCBI Taxonomy" id="29159"/>
    <lineage>
        <taxon>Eukaryota</taxon>
        <taxon>Metazoa</taxon>
        <taxon>Spiralia</taxon>
        <taxon>Lophotrochozoa</taxon>
        <taxon>Mollusca</taxon>
        <taxon>Bivalvia</taxon>
        <taxon>Autobranchia</taxon>
        <taxon>Pteriomorphia</taxon>
        <taxon>Ostreida</taxon>
        <taxon>Ostreoidea</taxon>
        <taxon>Ostreidae</taxon>
        <taxon>Magallana</taxon>
    </lineage>
</organism>
<accession>A0A8W8P6Z0</accession>
<evidence type="ECO:0000256" key="5">
    <source>
        <dbReference type="SAM" id="Phobius"/>
    </source>
</evidence>
<dbReference type="PANTHER" id="PTHR46641:SF2">
    <property type="entry name" value="FMRFAMIDE RECEPTOR"/>
    <property type="match status" value="1"/>
</dbReference>
<reference evidence="7" key="1">
    <citation type="submission" date="2022-08" db="UniProtKB">
        <authorList>
            <consortium name="EnsemblMetazoa"/>
        </authorList>
    </citation>
    <scope>IDENTIFICATION</scope>
    <source>
        <strain evidence="7">05x7-T-G4-1.051#20</strain>
    </source>
</reference>
<dbReference type="EnsemblMetazoa" id="G9716.1">
    <property type="protein sequence ID" value="G9716.1:cds"/>
    <property type="gene ID" value="G9716"/>
</dbReference>
<dbReference type="InterPro" id="IPR017452">
    <property type="entry name" value="GPCR_Rhodpsn_7TM"/>
</dbReference>
<evidence type="ECO:0000256" key="1">
    <source>
        <dbReference type="ARBA" id="ARBA00004370"/>
    </source>
</evidence>
<evidence type="ECO:0000313" key="8">
    <source>
        <dbReference type="Proteomes" id="UP000005408"/>
    </source>
</evidence>